<dbReference type="PANTHER" id="PTHR30047">
    <property type="entry name" value="HIGH-AFFINITY CHOLINE TRANSPORT PROTEIN-RELATED"/>
    <property type="match status" value="1"/>
</dbReference>
<feature type="transmembrane region" description="Helical" evidence="7">
    <location>
        <begin position="273"/>
        <end position="295"/>
    </location>
</feature>
<evidence type="ECO:0000256" key="3">
    <source>
        <dbReference type="ARBA" id="ARBA00022475"/>
    </source>
</evidence>
<accession>B0TNP3</accession>
<dbReference type="HOGENOM" id="CLU_010118_6_0_6"/>
<keyword evidence="4 7" id="KW-0812">Transmembrane</keyword>
<evidence type="ECO:0000256" key="4">
    <source>
        <dbReference type="ARBA" id="ARBA00022692"/>
    </source>
</evidence>
<keyword evidence="6 7" id="KW-0472">Membrane</keyword>
<dbReference type="PANTHER" id="PTHR30047:SF11">
    <property type="entry name" value="L-CARNITINE_GAMMA-BUTYROBETAINE ANTIPORTER"/>
    <property type="match status" value="1"/>
</dbReference>
<dbReference type="OrthoDB" id="9775735at2"/>
<dbReference type="STRING" id="458817.Shal_0220"/>
<evidence type="ECO:0000256" key="2">
    <source>
        <dbReference type="ARBA" id="ARBA00022448"/>
    </source>
</evidence>
<reference evidence="8" key="1">
    <citation type="submission" date="2008-01" db="EMBL/GenBank/DDBJ databases">
        <title>Complete sequence of Shewanella halifaxensis HAW-EB4.</title>
        <authorList>
            <consortium name="US DOE Joint Genome Institute"/>
            <person name="Copeland A."/>
            <person name="Lucas S."/>
            <person name="Lapidus A."/>
            <person name="Glavina del Rio T."/>
            <person name="Dalin E."/>
            <person name="Tice H."/>
            <person name="Bruce D."/>
            <person name="Goodwin L."/>
            <person name="Pitluck S."/>
            <person name="Sims D."/>
            <person name="Brettin T."/>
            <person name="Detter J.C."/>
            <person name="Han C."/>
            <person name="Kuske C.R."/>
            <person name="Schmutz J."/>
            <person name="Larimer F."/>
            <person name="Land M."/>
            <person name="Hauser L."/>
            <person name="Kyrpides N."/>
            <person name="Kim E."/>
            <person name="Zhao J.-S."/>
            <person name="Richardson P."/>
        </authorList>
    </citation>
    <scope>NUCLEOTIDE SEQUENCE [LARGE SCALE GENOMIC DNA]</scope>
    <source>
        <strain evidence="8">HAW-EB4</strain>
    </source>
</reference>
<dbReference type="PROSITE" id="PS01303">
    <property type="entry name" value="BCCT"/>
    <property type="match status" value="1"/>
</dbReference>
<feature type="transmembrane region" description="Helical" evidence="7">
    <location>
        <begin position="101"/>
        <end position="126"/>
    </location>
</feature>
<gene>
    <name evidence="8" type="ordered locus">Shal_0220</name>
</gene>
<keyword evidence="2" id="KW-0813">Transport</keyword>
<evidence type="ECO:0000256" key="1">
    <source>
        <dbReference type="ARBA" id="ARBA00004651"/>
    </source>
</evidence>
<dbReference type="InterPro" id="IPR000060">
    <property type="entry name" value="BCCT_transptr"/>
</dbReference>
<feature type="transmembrane region" description="Helical" evidence="7">
    <location>
        <begin position="484"/>
        <end position="504"/>
    </location>
</feature>
<feature type="transmembrane region" description="Helical" evidence="7">
    <location>
        <begin position="327"/>
        <end position="345"/>
    </location>
</feature>
<organism evidence="8 9">
    <name type="scientific">Shewanella halifaxensis (strain HAW-EB4)</name>
    <dbReference type="NCBI Taxonomy" id="458817"/>
    <lineage>
        <taxon>Bacteria</taxon>
        <taxon>Pseudomonadati</taxon>
        <taxon>Pseudomonadota</taxon>
        <taxon>Gammaproteobacteria</taxon>
        <taxon>Alteromonadales</taxon>
        <taxon>Shewanellaceae</taxon>
        <taxon>Shewanella</taxon>
    </lineage>
</organism>
<evidence type="ECO:0000313" key="8">
    <source>
        <dbReference type="EMBL" id="ABZ74796.1"/>
    </source>
</evidence>
<evidence type="ECO:0000256" key="5">
    <source>
        <dbReference type="ARBA" id="ARBA00022989"/>
    </source>
</evidence>
<dbReference type="Pfam" id="PF02028">
    <property type="entry name" value="BCCT"/>
    <property type="match status" value="1"/>
</dbReference>
<protein>
    <submittedName>
        <fullName evidence="8">Choline/carnitine/betaine transporter</fullName>
    </submittedName>
</protein>
<feature type="transmembrane region" description="Helical" evidence="7">
    <location>
        <begin position="415"/>
        <end position="434"/>
    </location>
</feature>
<dbReference type="AlphaFoldDB" id="B0TNP3"/>
<name>B0TNP3_SHEHH</name>
<dbReference type="eggNOG" id="COG1292">
    <property type="taxonomic scope" value="Bacteria"/>
</dbReference>
<evidence type="ECO:0000256" key="7">
    <source>
        <dbReference type="SAM" id="Phobius"/>
    </source>
</evidence>
<feature type="transmembrane region" description="Helical" evidence="7">
    <location>
        <begin position="204"/>
        <end position="223"/>
    </location>
</feature>
<dbReference type="RefSeq" id="WP_012275353.1">
    <property type="nucleotide sequence ID" value="NC_010334.1"/>
</dbReference>
<feature type="transmembrane region" description="Helical" evidence="7">
    <location>
        <begin position="20"/>
        <end position="40"/>
    </location>
</feature>
<keyword evidence="5 7" id="KW-1133">Transmembrane helix</keyword>
<feature type="transmembrane region" description="Helical" evidence="7">
    <location>
        <begin position="60"/>
        <end position="81"/>
    </location>
</feature>
<dbReference type="GO" id="GO:0022857">
    <property type="term" value="F:transmembrane transporter activity"/>
    <property type="evidence" value="ECO:0007669"/>
    <property type="project" value="InterPro"/>
</dbReference>
<evidence type="ECO:0000256" key="6">
    <source>
        <dbReference type="ARBA" id="ARBA00023136"/>
    </source>
</evidence>
<feature type="transmembrane region" description="Helical" evidence="7">
    <location>
        <begin position="155"/>
        <end position="173"/>
    </location>
</feature>
<dbReference type="NCBIfam" id="TIGR00842">
    <property type="entry name" value="bcct"/>
    <property type="match status" value="1"/>
</dbReference>
<feature type="transmembrane region" description="Helical" evidence="7">
    <location>
        <begin position="243"/>
        <end position="261"/>
    </location>
</feature>
<keyword evidence="9" id="KW-1185">Reference proteome</keyword>
<sequence>MNDKTMDVNATEVKKKKVTIDPTIFFPSLLAVILLSYLTVRDLDAANLAISEVFHYLTHSWGWLFEWYMIFMGAGWAWLTWGPYSNNRLGQEKPEFSTASWIFLMFASCTSAAVLFWGSLEVYYYVTYPPFDIEPLSIQAKELGLAYSLFHWGPLPWMGYGFFTVALGYFLFVKKMDVVRPSGTLEPILGKHHKGFIGTFIDNVYVVALILAMGTSLGLATPLVTECIQWLFGIPRTPAVDTIVISSWIVFNAICVAFGLTKGIKIASDLRSYLSIIMLVWVFLIGATSFTVNYFTDSVGIMLELLPRMLFNTASVSEGSFPQDWTVFYWAWWVVYGIQMCIFLAKISRGRTVRELCLTMVAGLTASTWFLWTILGSNTMNLMNENLINMPQLIEQYGAARAIIETWAALPFSTITMWGFFILCFLATVTLVNACSYTLAMSTCKGADADNEPPIWVRVGWSVLVGVIGIVLLSLGGLKPLQTAIIAGGAPLIIVNVMIIFSFLKDARKNNWKPVGEEAKPHLGSTAKI</sequence>
<feature type="transmembrane region" description="Helical" evidence="7">
    <location>
        <begin position="455"/>
        <end position="478"/>
    </location>
</feature>
<dbReference type="InterPro" id="IPR018093">
    <property type="entry name" value="BCCT_CS"/>
</dbReference>
<dbReference type="NCBIfam" id="NF002887">
    <property type="entry name" value="PRK03356.1"/>
    <property type="match status" value="1"/>
</dbReference>
<feature type="transmembrane region" description="Helical" evidence="7">
    <location>
        <begin position="357"/>
        <end position="375"/>
    </location>
</feature>
<proteinExistence type="predicted"/>
<dbReference type="GO" id="GO:0005886">
    <property type="term" value="C:plasma membrane"/>
    <property type="evidence" value="ECO:0007669"/>
    <property type="project" value="UniProtKB-SubCell"/>
</dbReference>
<dbReference type="EMBL" id="CP000931">
    <property type="protein sequence ID" value="ABZ74796.1"/>
    <property type="molecule type" value="Genomic_DNA"/>
</dbReference>
<evidence type="ECO:0000313" key="9">
    <source>
        <dbReference type="Proteomes" id="UP000001317"/>
    </source>
</evidence>
<keyword evidence="3" id="KW-1003">Cell membrane</keyword>
<dbReference type="Proteomes" id="UP000001317">
    <property type="component" value="Chromosome"/>
</dbReference>
<comment type="subcellular location">
    <subcellularLocation>
        <location evidence="1">Cell membrane</location>
        <topology evidence="1">Multi-pass membrane protein</topology>
    </subcellularLocation>
</comment>
<dbReference type="KEGG" id="shl:Shal_0220"/>